<keyword evidence="3" id="KW-1185">Reference proteome</keyword>
<sequence>MRSGSRIRPGGDRQVCGDVAHCGSGGRTRVPAAATMKVPPPPPGFREAESDSPPALRLKGVVDYIQFGWIDWNPNYGDLFIQCEVWIGVAMVKGRDACYNQ</sequence>
<dbReference type="Proteomes" id="UP001189624">
    <property type="component" value="Chromosome 3"/>
</dbReference>
<evidence type="ECO:0000313" key="3">
    <source>
        <dbReference type="Proteomes" id="UP001189624"/>
    </source>
</evidence>
<reference evidence="2" key="1">
    <citation type="submission" date="2023-10" db="EMBL/GenBank/DDBJ databases">
        <authorList>
            <person name="Domelevo Entfellner J.-B."/>
        </authorList>
    </citation>
    <scope>NUCLEOTIDE SEQUENCE</scope>
</reference>
<dbReference type="EMBL" id="OY731400">
    <property type="protein sequence ID" value="CAJ1944368.1"/>
    <property type="molecule type" value="Genomic_DNA"/>
</dbReference>
<accession>A0AA86SZF4</accession>
<organism evidence="2 3">
    <name type="scientific">Sphenostylis stenocarpa</name>
    <dbReference type="NCBI Taxonomy" id="92480"/>
    <lineage>
        <taxon>Eukaryota</taxon>
        <taxon>Viridiplantae</taxon>
        <taxon>Streptophyta</taxon>
        <taxon>Embryophyta</taxon>
        <taxon>Tracheophyta</taxon>
        <taxon>Spermatophyta</taxon>
        <taxon>Magnoliopsida</taxon>
        <taxon>eudicotyledons</taxon>
        <taxon>Gunneridae</taxon>
        <taxon>Pentapetalae</taxon>
        <taxon>rosids</taxon>
        <taxon>fabids</taxon>
        <taxon>Fabales</taxon>
        <taxon>Fabaceae</taxon>
        <taxon>Papilionoideae</taxon>
        <taxon>50 kb inversion clade</taxon>
        <taxon>NPAAA clade</taxon>
        <taxon>indigoferoid/millettioid clade</taxon>
        <taxon>Phaseoleae</taxon>
        <taxon>Sphenostylis</taxon>
    </lineage>
</organism>
<protein>
    <submittedName>
        <fullName evidence="2">Uncharacterized protein</fullName>
    </submittedName>
</protein>
<name>A0AA86SZF4_9FABA</name>
<gene>
    <name evidence="2" type="ORF">AYBTSS11_LOCUS11878</name>
</gene>
<evidence type="ECO:0000256" key="1">
    <source>
        <dbReference type="SAM" id="MobiDB-lite"/>
    </source>
</evidence>
<feature type="region of interest" description="Disordered" evidence="1">
    <location>
        <begin position="24"/>
        <end position="52"/>
    </location>
</feature>
<dbReference type="AlphaFoldDB" id="A0AA86SZF4"/>
<dbReference type="Gramene" id="rna-AYBTSS11_LOCUS11878">
    <property type="protein sequence ID" value="CAJ1944368.1"/>
    <property type="gene ID" value="gene-AYBTSS11_LOCUS11878"/>
</dbReference>
<evidence type="ECO:0000313" key="2">
    <source>
        <dbReference type="EMBL" id="CAJ1944368.1"/>
    </source>
</evidence>
<proteinExistence type="predicted"/>